<name>A0ABU8SGB7_9LACO</name>
<dbReference type="InterPro" id="IPR021247">
    <property type="entry name" value="DUF2785"/>
</dbReference>
<protein>
    <submittedName>
        <fullName evidence="1">DUF2785 domain-containing protein</fullName>
    </submittedName>
</protein>
<sequence>MKDKITAQLLSKKLCTIKKNKQVDISDEEVNWLVQHIGDKDQKIRDGLVYQFLTLGLVSNLFTLKQHNNIHKEIIDKKLIFQNINKKSYYTLTRSFTALISGTLLYVDDDQTSIYYQKLSPKGRCYLMQSSIDYLNNEKDITGYSEKYGWVHAMAHAGDYLSATISHSQFSESWVPEVLQAIKNVVFAIKVPFIDEEEKRIAEALVQGILNHRISQSQLSEWISTFSFDLSNQSAYYQLMIFKNMLAYIYFHLRKHQFGISSKLIEGLFKVLEEY</sequence>
<evidence type="ECO:0000313" key="1">
    <source>
        <dbReference type="EMBL" id="MEJ6348430.1"/>
    </source>
</evidence>
<dbReference type="Proteomes" id="UP001377804">
    <property type="component" value="Unassembled WGS sequence"/>
</dbReference>
<reference evidence="1 2" key="1">
    <citation type="submission" date="2023-10" db="EMBL/GenBank/DDBJ databases">
        <title>Holzapfeliella saturejae sp. nov. isolated from Satureja montana flowers.</title>
        <authorList>
            <person name="Alcantara C."/>
            <person name="Zuniga M."/>
            <person name="Landete J.M."/>
            <person name="Monedero V."/>
        </authorList>
    </citation>
    <scope>NUCLEOTIDE SEQUENCE [LARGE SCALE GENOMIC DNA]</scope>
    <source>
        <strain evidence="1 2">He02</strain>
    </source>
</reference>
<comment type="caution">
    <text evidence="1">The sequence shown here is derived from an EMBL/GenBank/DDBJ whole genome shotgun (WGS) entry which is preliminary data.</text>
</comment>
<dbReference type="EMBL" id="JAWMWG010000001">
    <property type="protein sequence ID" value="MEJ6348430.1"/>
    <property type="molecule type" value="Genomic_DNA"/>
</dbReference>
<accession>A0ABU8SGB7</accession>
<organism evidence="1 2">
    <name type="scientific">Holzapfeliella saturejae</name>
    <dbReference type="NCBI Taxonomy" id="3082953"/>
    <lineage>
        <taxon>Bacteria</taxon>
        <taxon>Bacillati</taxon>
        <taxon>Bacillota</taxon>
        <taxon>Bacilli</taxon>
        <taxon>Lactobacillales</taxon>
        <taxon>Lactobacillaceae</taxon>
        <taxon>Holzapfeliella</taxon>
    </lineage>
</organism>
<dbReference type="Pfam" id="PF10978">
    <property type="entry name" value="DUF2785"/>
    <property type="match status" value="1"/>
</dbReference>
<proteinExistence type="predicted"/>
<keyword evidence="2" id="KW-1185">Reference proteome</keyword>
<dbReference type="RefSeq" id="WP_339969594.1">
    <property type="nucleotide sequence ID" value="NZ_JAWMWG010000001.1"/>
</dbReference>
<evidence type="ECO:0000313" key="2">
    <source>
        <dbReference type="Proteomes" id="UP001377804"/>
    </source>
</evidence>
<gene>
    <name evidence="1" type="ORF">R4Y45_04205</name>
</gene>